<dbReference type="InterPro" id="IPR020904">
    <property type="entry name" value="Sc_DH/Rdtase_CS"/>
</dbReference>
<dbReference type="GO" id="GO:0005783">
    <property type="term" value="C:endoplasmic reticulum"/>
    <property type="evidence" value="ECO:0007669"/>
    <property type="project" value="TreeGrafter"/>
</dbReference>
<dbReference type="PANTHER" id="PTHR43086:SF2">
    <property type="entry name" value="HYDROXYSTEROID DEHYDROGENASE-LIKE PROTEIN 1"/>
    <property type="match status" value="1"/>
</dbReference>
<evidence type="ECO:0000256" key="6">
    <source>
        <dbReference type="ARBA" id="ARBA00023098"/>
    </source>
</evidence>
<dbReference type="Gene3D" id="3.40.50.720">
    <property type="entry name" value="NAD(P)-binding Rossmann-like Domain"/>
    <property type="match status" value="1"/>
</dbReference>
<feature type="transmembrane region" description="Helical" evidence="8">
    <location>
        <begin position="131"/>
        <end position="153"/>
    </location>
</feature>
<keyword evidence="7" id="KW-0275">Fatty acid biosynthesis</keyword>
<dbReference type="InterPro" id="IPR036291">
    <property type="entry name" value="NAD(P)-bd_dom_sf"/>
</dbReference>
<evidence type="ECO:0000256" key="2">
    <source>
        <dbReference type="ARBA" id="ARBA00022516"/>
    </source>
</evidence>
<evidence type="ECO:0000256" key="5">
    <source>
        <dbReference type="ARBA" id="ARBA00023002"/>
    </source>
</evidence>
<dbReference type="SUPFAM" id="SSF51735">
    <property type="entry name" value="NAD(P)-binding Rossmann-fold domains"/>
    <property type="match status" value="1"/>
</dbReference>
<evidence type="ECO:0000256" key="4">
    <source>
        <dbReference type="ARBA" id="ARBA00022857"/>
    </source>
</evidence>
<reference evidence="9 10" key="1">
    <citation type="submission" date="2015-12" db="EMBL/GenBank/DDBJ databases">
        <title>Draft genome sequence of Moniliophthora roreri, the causal agent of frosty pod rot of cacao.</title>
        <authorList>
            <person name="Aime M.C."/>
            <person name="Diaz-Valderrama J.R."/>
            <person name="Kijpornyongpan T."/>
            <person name="Phillips-Mora W."/>
        </authorList>
    </citation>
    <scope>NUCLEOTIDE SEQUENCE [LARGE SCALE GENOMIC DNA]</scope>
    <source>
        <strain evidence="9 10">MCA 2952</strain>
    </source>
</reference>
<evidence type="ECO:0000313" key="9">
    <source>
        <dbReference type="EMBL" id="KTB34255.1"/>
    </source>
</evidence>
<organism evidence="9 10">
    <name type="scientific">Moniliophthora roreri</name>
    <name type="common">Frosty pod rot fungus</name>
    <name type="synonym">Monilia roreri</name>
    <dbReference type="NCBI Taxonomy" id="221103"/>
    <lineage>
        <taxon>Eukaryota</taxon>
        <taxon>Fungi</taxon>
        <taxon>Dikarya</taxon>
        <taxon>Basidiomycota</taxon>
        <taxon>Agaricomycotina</taxon>
        <taxon>Agaricomycetes</taxon>
        <taxon>Agaricomycetidae</taxon>
        <taxon>Agaricales</taxon>
        <taxon>Marasmiineae</taxon>
        <taxon>Marasmiaceae</taxon>
        <taxon>Moniliophthora</taxon>
    </lineage>
</organism>
<name>A0A0W0FD18_MONRR</name>
<keyword evidence="5" id="KW-0560">Oxidoreductase</keyword>
<comment type="pathway">
    <text evidence="1">Lipid metabolism; fatty acid biosynthesis.</text>
</comment>
<keyword evidence="8" id="KW-0812">Transmembrane</keyword>
<dbReference type="GO" id="GO:0016491">
    <property type="term" value="F:oxidoreductase activity"/>
    <property type="evidence" value="ECO:0007669"/>
    <property type="project" value="UniProtKB-KW"/>
</dbReference>
<keyword evidence="8" id="KW-0472">Membrane</keyword>
<comment type="caution">
    <text evidence="9">The sequence shown here is derived from an EMBL/GenBank/DDBJ whole genome shotgun (WGS) entry which is preliminary data.</text>
</comment>
<keyword evidence="6" id="KW-0443">Lipid metabolism</keyword>
<dbReference type="AlphaFoldDB" id="A0A0W0FD18"/>
<protein>
    <recommendedName>
        <fullName evidence="11">Short-chain dehydrogenase reductase sdr</fullName>
    </recommendedName>
</protein>
<evidence type="ECO:0000256" key="3">
    <source>
        <dbReference type="ARBA" id="ARBA00022832"/>
    </source>
</evidence>
<proteinExistence type="predicted"/>
<evidence type="ECO:0000256" key="8">
    <source>
        <dbReference type="SAM" id="Phobius"/>
    </source>
</evidence>
<keyword evidence="8" id="KW-1133">Transmembrane helix</keyword>
<dbReference type="PANTHER" id="PTHR43086">
    <property type="entry name" value="VERY-LONG-CHAIN 3-OXOOACYL-COA REDUCTASE"/>
    <property type="match status" value="1"/>
</dbReference>
<keyword evidence="4" id="KW-0521">NADP</keyword>
<evidence type="ECO:0000256" key="7">
    <source>
        <dbReference type="ARBA" id="ARBA00023160"/>
    </source>
</evidence>
<evidence type="ECO:0008006" key="11">
    <source>
        <dbReference type="Google" id="ProtNLM"/>
    </source>
</evidence>
<dbReference type="EMBL" id="LATX01002101">
    <property type="protein sequence ID" value="KTB34255.1"/>
    <property type="molecule type" value="Genomic_DNA"/>
</dbReference>
<evidence type="ECO:0000313" key="10">
    <source>
        <dbReference type="Proteomes" id="UP000054988"/>
    </source>
</evidence>
<feature type="transmembrane region" description="Helical" evidence="8">
    <location>
        <begin position="173"/>
        <end position="193"/>
    </location>
</feature>
<dbReference type="Pfam" id="PF00106">
    <property type="entry name" value="adh_short"/>
    <property type="match status" value="1"/>
</dbReference>
<dbReference type="Proteomes" id="UP000054988">
    <property type="component" value="Unassembled WGS sequence"/>
</dbReference>
<gene>
    <name evidence="9" type="ORF">WG66_13157</name>
</gene>
<dbReference type="GO" id="GO:0030497">
    <property type="term" value="P:fatty acid elongation"/>
    <property type="evidence" value="ECO:0007669"/>
    <property type="project" value="TreeGrafter"/>
</dbReference>
<accession>A0A0W0FD18</accession>
<dbReference type="PROSITE" id="PS00061">
    <property type="entry name" value="ADH_SHORT"/>
    <property type="match status" value="1"/>
</dbReference>
<keyword evidence="2" id="KW-0444">Lipid biosynthesis</keyword>
<sequence>MTGFSDVMGRELAVQLGQAGLNVLIVAWNKAALGKLAEEITTLYLSRGLIDFGKAAEDDLARLEEVVRRIDIGILVKDVGRSHSIPSAFTETPMSEINDIITINVKRTLRITHLVVPRMIGSSRNHSRKNLVIKVGSLSGAILIALLSTYSASKSFLATWLAALREELKPNKIDVIVLNAFYIMRPPFFFFSFTGV</sequence>
<dbReference type="InterPro" id="IPR002347">
    <property type="entry name" value="SDR_fam"/>
</dbReference>
<evidence type="ECO:0000256" key="1">
    <source>
        <dbReference type="ARBA" id="ARBA00005194"/>
    </source>
</evidence>
<keyword evidence="3" id="KW-0276">Fatty acid metabolism</keyword>